<feature type="domain" description="Magnesium transporter MgtE intracellular" evidence="1">
    <location>
        <begin position="20"/>
        <end position="115"/>
    </location>
</feature>
<accession>A0A9W4W390</accession>
<keyword evidence="3" id="KW-1185">Reference proteome</keyword>
<dbReference type="Proteomes" id="UP001152467">
    <property type="component" value="Unassembled WGS sequence"/>
</dbReference>
<dbReference type="SUPFAM" id="SSF54631">
    <property type="entry name" value="CBS-domain pair"/>
    <property type="match status" value="1"/>
</dbReference>
<organism evidence="2 3">
    <name type="scientific">Pseudoalteromonas holothuriae</name>
    <dbReference type="NCBI Taxonomy" id="2963714"/>
    <lineage>
        <taxon>Bacteria</taxon>
        <taxon>Pseudomonadati</taxon>
        <taxon>Pseudomonadota</taxon>
        <taxon>Gammaproteobacteria</taxon>
        <taxon>Alteromonadales</taxon>
        <taxon>Pseudoalteromonadaceae</taxon>
        <taxon>Pseudoalteromonas</taxon>
    </lineage>
</organism>
<comment type="caution">
    <text evidence="2">The sequence shown here is derived from an EMBL/GenBank/DDBJ whole genome shotgun (WGS) entry which is preliminary data.</text>
</comment>
<dbReference type="InterPro" id="IPR046342">
    <property type="entry name" value="CBS_dom_sf"/>
</dbReference>
<dbReference type="PANTHER" id="PTHR41394:SF8">
    <property type="entry name" value="MAGNESIUM TRANSPORTER MGTE"/>
    <property type="match status" value="1"/>
</dbReference>
<evidence type="ECO:0000313" key="3">
    <source>
        <dbReference type="Proteomes" id="UP001152467"/>
    </source>
</evidence>
<dbReference type="EMBL" id="CAMAPC010000024">
    <property type="protein sequence ID" value="CAH9066286.1"/>
    <property type="molecule type" value="Genomic_DNA"/>
</dbReference>
<reference evidence="2" key="1">
    <citation type="submission" date="2022-07" db="EMBL/GenBank/DDBJ databases">
        <authorList>
            <person name="Criscuolo A."/>
        </authorList>
    </citation>
    <scope>NUCLEOTIDE SEQUENCE</scope>
    <source>
        <strain evidence="2">CIP111854</strain>
    </source>
</reference>
<dbReference type="InterPro" id="IPR038076">
    <property type="entry name" value="MgtE_N_sf"/>
</dbReference>
<dbReference type="Gene3D" id="3.10.580.10">
    <property type="entry name" value="CBS-domain"/>
    <property type="match status" value="1"/>
</dbReference>
<evidence type="ECO:0000313" key="2">
    <source>
        <dbReference type="EMBL" id="CAH9066286.1"/>
    </source>
</evidence>
<dbReference type="RefSeq" id="WP_261627075.1">
    <property type="nucleotide sequence ID" value="NZ_CAMAPC010000024.1"/>
</dbReference>
<dbReference type="AlphaFoldDB" id="A0A9W4W390"/>
<dbReference type="SUPFAM" id="SSF158791">
    <property type="entry name" value="MgtE N-terminal domain-like"/>
    <property type="match status" value="1"/>
</dbReference>
<evidence type="ECO:0000259" key="1">
    <source>
        <dbReference type="Pfam" id="PF03448"/>
    </source>
</evidence>
<proteinExistence type="predicted"/>
<name>A0A9W4W390_9GAMM</name>
<dbReference type="Gene3D" id="1.25.60.10">
    <property type="entry name" value="MgtE N-terminal domain-like"/>
    <property type="match status" value="1"/>
</dbReference>
<dbReference type="PANTHER" id="PTHR41394">
    <property type="entry name" value="MAGNESIUM TRANSPORTER MGTE"/>
    <property type="match status" value="1"/>
</dbReference>
<gene>
    <name evidence="2" type="ORF">PSECIP111854_03857</name>
</gene>
<sequence>MTQAMLALTLHFLESETTAAARKLELVNIEHAAEVLALAPPQTAVKVLKSMIASVAAKLLIHLPEAQIKLLVNTMELADLASILRHTEKPLQDSFINQLPPRKQPLSRMLVAYPEYTIGSMIETNVLVADSHMKVEELLIRLKSRQYTYLQWVYVVNKNKILQGTVFIGDILQSEQQIRVNTLIKHKPTSIRASMDLNSTMQLELWKHHDCVAVENKQKEFMGVLHYSKLRRFKAVSNEGNSKITSISEDLFGVYGDTIASMVELTQPINAASSKIKKV</sequence>
<dbReference type="InterPro" id="IPR006668">
    <property type="entry name" value="Mg_transptr_MgtE_intracell_dom"/>
</dbReference>
<dbReference type="Pfam" id="PF03448">
    <property type="entry name" value="MgtE_N"/>
    <property type="match status" value="1"/>
</dbReference>
<protein>
    <recommendedName>
        <fullName evidence="1">Magnesium transporter MgtE intracellular domain-containing protein</fullName>
    </recommendedName>
</protein>